<accession>A0A7W9ZKM9</accession>
<comment type="caution">
    <text evidence="1">The sequence shown here is derived from an EMBL/GenBank/DDBJ whole genome shotgun (WGS) entry which is preliminary data.</text>
</comment>
<keyword evidence="2" id="KW-1185">Reference proteome</keyword>
<protein>
    <recommendedName>
        <fullName evidence="3">DUF2946 domain-containing protein</fullName>
    </recommendedName>
</protein>
<sequence>MAIHRHRQASGRSVSARPVSNRQAALFALALLAAFVRVVFAPGYMPQVTADGSPLSLVICTPGGVTSLAHPGTDGSGGSSASVDPPCAFAAVNPLSAAPDTLSAPLPRFLPRAMDRALPPLRDVAEMASPLPLGARAPPGRAVA</sequence>
<dbReference type="AlphaFoldDB" id="A0A7W9ZKM9"/>
<dbReference type="Proteomes" id="UP000544872">
    <property type="component" value="Unassembled WGS sequence"/>
</dbReference>
<evidence type="ECO:0000313" key="2">
    <source>
        <dbReference type="Proteomes" id="UP000544872"/>
    </source>
</evidence>
<evidence type="ECO:0000313" key="1">
    <source>
        <dbReference type="EMBL" id="MBB6211979.1"/>
    </source>
</evidence>
<proteinExistence type="predicted"/>
<evidence type="ECO:0008006" key="3">
    <source>
        <dbReference type="Google" id="ProtNLM"/>
    </source>
</evidence>
<dbReference type="RefSeq" id="WP_184265220.1">
    <property type="nucleotide sequence ID" value="NZ_JACIIX010000015.1"/>
</dbReference>
<reference evidence="1 2" key="1">
    <citation type="submission" date="2020-08" db="EMBL/GenBank/DDBJ databases">
        <title>Genomic Encyclopedia of Type Strains, Phase IV (KMG-IV): sequencing the most valuable type-strain genomes for metagenomic binning, comparative biology and taxonomic classification.</title>
        <authorList>
            <person name="Goeker M."/>
        </authorList>
    </citation>
    <scope>NUCLEOTIDE SEQUENCE [LARGE SCALE GENOMIC DNA]</scope>
    <source>
        <strain evidence="1 2">DSM 11590</strain>
    </source>
</reference>
<gene>
    <name evidence="1" type="ORF">FHS48_003425</name>
</gene>
<organism evidence="1 2">
    <name type="scientific">Novispirillum itersonii</name>
    <name type="common">Aquaspirillum itersonii</name>
    <dbReference type="NCBI Taxonomy" id="189"/>
    <lineage>
        <taxon>Bacteria</taxon>
        <taxon>Pseudomonadati</taxon>
        <taxon>Pseudomonadota</taxon>
        <taxon>Alphaproteobacteria</taxon>
        <taxon>Rhodospirillales</taxon>
        <taxon>Novispirillaceae</taxon>
        <taxon>Novispirillum</taxon>
    </lineage>
</organism>
<dbReference type="EMBL" id="JACIIX010000015">
    <property type="protein sequence ID" value="MBB6211979.1"/>
    <property type="molecule type" value="Genomic_DNA"/>
</dbReference>
<name>A0A7W9ZKM9_NOVIT</name>